<dbReference type="PANTHER" id="PTHR43569">
    <property type="entry name" value="AMIDOHYDROLASE"/>
    <property type="match status" value="1"/>
</dbReference>
<dbReference type="PANTHER" id="PTHR43569:SF2">
    <property type="entry name" value="AMIDOHYDROLASE-RELATED DOMAIN-CONTAINING PROTEIN"/>
    <property type="match status" value="1"/>
</dbReference>
<dbReference type="InterPro" id="IPR032466">
    <property type="entry name" value="Metal_Hydrolase"/>
</dbReference>
<organism evidence="3 4">
    <name type="scientific">Cellulomonas soli</name>
    <dbReference type="NCBI Taxonomy" id="931535"/>
    <lineage>
        <taxon>Bacteria</taxon>
        <taxon>Bacillati</taxon>
        <taxon>Actinomycetota</taxon>
        <taxon>Actinomycetes</taxon>
        <taxon>Micrococcales</taxon>
        <taxon>Cellulomonadaceae</taxon>
        <taxon>Cellulomonas</taxon>
    </lineage>
</organism>
<comment type="similarity">
    <text evidence="1">Belongs to the metallo-dependent hydrolases superfamily.</text>
</comment>
<name>A0A512PFE4_9CELL</name>
<evidence type="ECO:0000259" key="2">
    <source>
        <dbReference type="Pfam" id="PF04909"/>
    </source>
</evidence>
<gene>
    <name evidence="3" type="ORF">CSO01_26320</name>
</gene>
<evidence type="ECO:0000313" key="3">
    <source>
        <dbReference type="EMBL" id="GEP69917.1"/>
    </source>
</evidence>
<accession>A0A512PFE4</accession>
<sequence length="304" mass="32600">MCGAVGAAYRHAMSDTVVDAHLHVWKPDAVHYPWLAGQHTPLARPFLLPDVTPDLDQQGVHRVVLVQSADNRADCELLLLQALSSPRVAGVVAWVPLTSTPDAAALLDAWRREPVVGVTHRVQDEADPQWLLRPDVHDGLRLLAERGLTFDVPAHTPQLLRQVVELADRHPDLTIVVGHLGMPPLATLRAGEHRDWERWSSLIGDVAAAPHVVAKLTGLPQAAGPGWDAAHLRPAVERALTAFGPSRLMLGSDWPTSLLGADSYATAWSALVGTLDEVGSDGRAAVLGGTADRVYGLVRATSAL</sequence>
<proteinExistence type="inferred from homology"/>
<protein>
    <submittedName>
        <fullName evidence="3">Metal-dependent hydrolase</fullName>
    </submittedName>
</protein>
<keyword evidence="3" id="KW-0378">Hydrolase</keyword>
<evidence type="ECO:0000313" key="4">
    <source>
        <dbReference type="Proteomes" id="UP000321798"/>
    </source>
</evidence>
<feature type="domain" description="Amidohydrolase-related" evidence="2">
    <location>
        <begin position="18"/>
        <end position="297"/>
    </location>
</feature>
<dbReference type="Gene3D" id="3.20.20.140">
    <property type="entry name" value="Metal-dependent hydrolases"/>
    <property type="match status" value="1"/>
</dbReference>
<evidence type="ECO:0000256" key="1">
    <source>
        <dbReference type="ARBA" id="ARBA00038310"/>
    </source>
</evidence>
<dbReference type="Proteomes" id="UP000321798">
    <property type="component" value="Unassembled WGS sequence"/>
</dbReference>
<dbReference type="InterPro" id="IPR006680">
    <property type="entry name" value="Amidohydro-rel"/>
</dbReference>
<dbReference type="AlphaFoldDB" id="A0A512PFE4"/>
<keyword evidence="4" id="KW-1185">Reference proteome</keyword>
<dbReference type="GO" id="GO:0016787">
    <property type="term" value="F:hydrolase activity"/>
    <property type="evidence" value="ECO:0007669"/>
    <property type="project" value="UniProtKB-KW"/>
</dbReference>
<dbReference type="EMBL" id="BKAL01000009">
    <property type="protein sequence ID" value="GEP69917.1"/>
    <property type="molecule type" value="Genomic_DNA"/>
</dbReference>
<dbReference type="SUPFAM" id="SSF51556">
    <property type="entry name" value="Metallo-dependent hydrolases"/>
    <property type="match status" value="1"/>
</dbReference>
<dbReference type="InterPro" id="IPR052350">
    <property type="entry name" value="Metallo-dep_Lactonases"/>
</dbReference>
<comment type="caution">
    <text evidence="3">The sequence shown here is derived from an EMBL/GenBank/DDBJ whole genome shotgun (WGS) entry which is preliminary data.</text>
</comment>
<dbReference type="Pfam" id="PF04909">
    <property type="entry name" value="Amidohydro_2"/>
    <property type="match status" value="1"/>
</dbReference>
<reference evidence="3 4" key="1">
    <citation type="submission" date="2019-07" db="EMBL/GenBank/DDBJ databases">
        <title>Whole genome shotgun sequence of Cellulomonas soli NBRC 109434.</title>
        <authorList>
            <person name="Hosoyama A."/>
            <person name="Uohara A."/>
            <person name="Ohji S."/>
            <person name="Ichikawa N."/>
        </authorList>
    </citation>
    <scope>NUCLEOTIDE SEQUENCE [LARGE SCALE GENOMIC DNA]</scope>
    <source>
        <strain evidence="3 4">NBRC 109434</strain>
    </source>
</reference>